<dbReference type="PANTHER" id="PTHR12829">
    <property type="entry name" value="N6-ADENOSINE-METHYLTRANSFERASE"/>
    <property type="match status" value="1"/>
</dbReference>
<organism evidence="3 4">
    <name type="scientific">Bradyrhizobium ottawaense</name>
    <dbReference type="NCBI Taxonomy" id="931866"/>
    <lineage>
        <taxon>Bacteria</taxon>
        <taxon>Pseudomonadati</taxon>
        <taxon>Pseudomonadota</taxon>
        <taxon>Alphaproteobacteria</taxon>
        <taxon>Hyphomicrobiales</taxon>
        <taxon>Nitrobacteraceae</taxon>
        <taxon>Bradyrhizobium</taxon>
    </lineage>
</organism>
<comment type="similarity">
    <text evidence="1">Belongs to the MT-A70-like family.</text>
</comment>
<reference evidence="3 4" key="1">
    <citation type="submission" date="2016-10" db="EMBL/GenBank/DDBJ databases">
        <authorList>
            <person name="Varghese N."/>
            <person name="Submissions S."/>
        </authorList>
    </citation>
    <scope>NUCLEOTIDE SEQUENCE [LARGE SCALE GENOMIC DNA]</scope>
    <source>
        <strain evidence="3 4">GAS524</strain>
    </source>
</reference>
<protein>
    <submittedName>
        <fullName evidence="3">N6-adenosine-specific RNA methylase IME4</fullName>
    </submittedName>
</protein>
<evidence type="ECO:0000313" key="4">
    <source>
        <dbReference type="Proteomes" id="UP000198803"/>
    </source>
</evidence>
<dbReference type="InterPro" id="IPR007757">
    <property type="entry name" value="MT-A70-like"/>
</dbReference>
<name>A0ABY0QHJ8_9BRAD</name>
<dbReference type="PANTHER" id="PTHR12829:SF4">
    <property type="entry name" value="N(6)-ADENINE-SPECIFIC METHYLTRANSFERASE METTL4"/>
    <property type="match status" value="1"/>
</dbReference>
<dbReference type="EMBL" id="LT629693">
    <property type="protein sequence ID" value="SDK38973.1"/>
    <property type="molecule type" value="Genomic_DNA"/>
</dbReference>
<evidence type="ECO:0000313" key="3">
    <source>
        <dbReference type="EMBL" id="SDK46980.1"/>
    </source>
</evidence>
<proteinExistence type="inferred from homology"/>
<dbReference type="RefSeq" id="WP_244525032.1">
    <property type="nucleotide sequence ID" value="NZ_LT629693.1"/>
</dbReference>
<dbReference type="SUPFAM" id="SSF53335">
    <property type="entry name" value="S-adenosyl-L-methionine-dependent methyltransferases"/>
    <property type="match status" value="1"/>
</dbReference>
<evidence type="ECO:0000313" key="2">
    <source>
        <dbReference type="EMBL" id="SDK38973.1"/>
    </source>
</evidence>
<dbReference type="EMBL" id="LT629693">
    <property type="protein sequence ID" value="SDK46980.1"/>
    <property type="molecule type" value="Genomic_DNA"/>
</dbReference>
<keyword evidence="3" id="KW-0489">Methyltransferase</keyword>
<dbReference type="Pfam" id="PF05063">
    <property type="entry name" value="MT-A70"/>
    <property type="match status" value="1"/>
</dbReference>
<keyword evidence="3" id="KW-0808">Transferase</keyword>
<accession>A0ABY0QHJ8</accession>
<keyword evidence="4" id="KW-1185">Reference proteome</keyword>
<gene>
    <name evidence="2" type="ORF">SAMN05444163_7998</name>
    <name evidence="3" type="ORF">SAMN05444163_8191</name>
</gene>
<evidence type="ECO:0000256" key="1">
    <source>
        <dbReference type="PROSITE-ProRule" id="PRU00489"/>
    </source>
</evidence>
<dbReference type="GO" id="GO:0032259">
    <property type="term" value="P:methylation"/>
    <property type="evidence" value="ECO:0007669"/>
    <property type="project" value="UniProtKB-KW"/>
</dbReference>
<dbReference type="PROSITE" id="PS51143">
    <property type="entry name" value="MT_A70"/>
    <property type="match status" value="1"/>
</dbReference>
<sequence length="250" mass="28502">MIDPIFVSTAFYEEARRHGFDMTRFATKAPLDAEATEESCPDACLNANDFLRPAFNLQPLKQRHYGLAKLDPPWAFKTYSEAGKGKSAEQHYDTMSLEDIFNLKVEDLAHPDGMWVWLYATAPMYDAARACFDKWNVKYVTQGVWVKMVKDNSKPTFGTGYVLRNCHEPFLIGKVGTPRIHSRNIRSAILEPRREHSRKPEQGYVDAAKMAGPYPKADIFSREARPGWDGWGNEITKFNHPEAEPELEVA</sequence>
<dbReference type="GO" id="GO:0008168">
    <property type="term" value="F:methyltransferase activity"/>
    <property type="evidence" value="ECO:0007669"/>
    <property type="project" value="UniProtKB-KW"/>
</dbReference>
<dbReference type="InterPro" id="IPR029063">
    <property type="entry name" value="SAM-dependent_MTases_sf"/>
</dbReference>
<dbReference type="Proteomes" id="UP000198803">
    <property type="component" value="Chromosome I"/>
</dbReference>